<gene>
    <name evidence="1" type="ORF">RRF57_010138</name>
</gene>
<accession>A0AAN7UKR6</accession>
<reference evidence="1 2" key="1">
    <citation type="submission" date="2023-10" db="EMBL/GenBank/DDBJ databases">
        <title>Draft genome sequence of Xylaria bambusicola isolate GMP-LS, the root and basal stem rot pathogen of sugarcane in Indonesia.</title>
        <authorList>
            <person name="Selvaraj P."/>
            <person name="Muralishankar V."/>
            <person name="Muruganantham S."/>
            <person name="Sp S."/>
            <person name="Haryani S."/>
            <person name="Lau K.J.X."/>
            <person name="Naqvi N.I."/>
        </authorList>
    </citation>
    <scope>NUCLEOTIDE SEQUENCE [LARGE SCALE GENOMIC DNA]</scope>
    <source>
        <strain evidence="1">GMP-LS</strain>
    </source>
</reference>
<sequence>MSLDNILDAAELDLLMGWVLVLVAFSPDCLKSRGLVVVMVEDEDWGVGVGAFGGAGAGLPDV</sequence>
<comment type="caution">
    <text evidence="1">The sequence shown here is derived from an EMBL/GenBank/DDBJ whole genome shotgun (WGS) entry which is preliminary data.</text>
</comment>
<dbReference type="EMBL" id="JAWHQM010000041">
    <property type="protein sequence ID" value="KAK5634425.1"/>
    <property type="molecule type" value="Genomic_DNA"/>
</dbReference>
<proteinExistence type="predicted"/>
<evidence type="ECO:0000313" key="2">
    <source>
        <dbReference type="Proteomes" id="UP001305414"/>
    </source>
</evidence>
<organism evidence="1 2">
    <name type="scientific">Xylaria bambusicola</name>
    <dbReference type="NCBI Taxonomy" id="326684"/>
    <lineage>
        <taxon>Eukaryota</taxon>
        <taxon>Fungi</taxon>
        <taxon>Dikarya</taxon>
        <taxon>Ascomycota</taxon>
        <taxon>Pezizomycotina</taxon>
        <taxon>Sordariomycetes</taxon>
        <taxon>Xylariomycetidae</taxon>
        <taxon>Xylariales</taxon>
        <taxon>Xylariaceae</taxon>
        <taxon>Xylaria</taxon>
    </lineage>
</organism>
<keyword evidence="2" id="KW-1185">Reference proteome</keyword>
<evidence type="ECO:0000313" key="1">
    <source>
        <dbReference type="EMBL" id="KAK5634425.1"/>
    </source>
</evidence>
<name>A0AAN7UKR6_9PEZI</name>
<dbReference type="AlphaFoldDB" id="A0AAN7UKR6"/>
<protein>
    <submittedName>
        <fullName evidence="1">Uncharacterized protein</fullName>
    </submittedName>
</protein>
<dbReference type="Proteomes" id="UP001305414">
    <property type="component" value="Unassembled WGS sequence"/>
</dbReference>